<proteinExistence type="predicted"/>
<reference evidence="2" key="1">
    <citation type="submission" date="2021-02" db="EMBL/GenBank/DDBJ databases">
        <authorList>
            <person name="Dougan E. K."/>
            <person name="Rhodes N."/>
            <person name="Thang M."/>
            <person name="Chan C."/>
        </authorList>
    </citation>
    <scope>NUCLEOTIDE SEQUENCE</scope>
</reference>
<feature type="non-terminal residue" evidence="2">
    <location>
        <position position="144"/>
    </location>
</feature>
<dbReference type="EMBL" id="CAJNNW010019133">
    <property type="protein sequence ID" value="CAE8664011.1"/>
    <property type="molecule type" value="Genomic_DNA"/>
</dbReference>
<name>A0A813J120_POLGL</name>
<protein>
    <submittedName>
        <fullName evidence="2">Uncharacterized protein</fullName>
    </submittedName>
</protein>
<gene>
    <name evidence="2" type="ORF">PGLA2088_LOCUS15459</name>
</gene>
<evidence type="ECO:0000313" key="3">
    <source>
        <dbReference type="Proteomes" id="UP000626109"/>
    </source>
</evidence>
<feature type="region of interest" description="Disordered" evidence="1">
    <location>
        <begin position="82"/>
        <end position="144"/>
    </location>
</feature>
<sequence>ALGCFRRKELAIGASQWVATEGQFLRLPGGVAKSWLQQRHETTETNVAATRTKLKVKTQDLLREHPDATSLHPGVCQLLLQEQRVSGAPQRREEEERQERETGKEVLAKQRAAAEERQAKRKTNTLDYSRFDHIASSDSEDNDG</sequence>
<dbReference type="Proteomes" id="UP000626109">
    <property type="component" value="Unassembled WGS sequence"/>
</dbReference>
<accession>A0A813J120</accession>
<evidence type="ECO:0000256" key="1">
    <source>
        <dbReference type="SAM" id="MobiDB-lite"/>
    </source>
</evidence>
<organism evidence="2 3">
    <name type="scientific">Polarella glacialis</name>
    <name type="common">Dinoflagellate</name>
    <dbReference type="NCBI Taxonomy" id="89957"/>
    <lineage>
        <taxon>Eukaryota</taxon>
        <taxon>Sar</taxon>
        <taxon>Alveolata</taxon>
        <taxon>Dinophyceae</taxon>
        <taxon>Suessiales</taxon>
        <taxon>Suessiaceae</taxon>
        <taxon>Polarella</taxon>
    </lineage>
</organism>
<evidence type="ECO:0000313" key="2">
    <source>
        <dbReference type="EMBL" id="CAE8664011.1"/>
    </source>
</evidence>
<feature type="compositionally biased region" description="Basic and acidic residues" evidence="1">
    <location>
        <begin position="90"/>
        <end position="118"/>
    </location>
</feature>
<dbReference type="AlphaFoldDB" id="A0A813J120"/>
<comment type="caution">
    <text evidence="2">The sequence shown here is derived from an EMBL/GenBank/DDBJ whole genome shotgun (WGS) entry which is preliminary data.</text>
</comment>